<name>A0A327KSS3_9BRAD</name>
<sequence>MTLTVHNAPERPSQPAVAAGAYPYWLIALIEPQHEKRARDWLWESAEIPSYLPVERVTQVRRGRKVDVENLMIRGYLFVPALYANHAQIQRDEVRGIRGQWRYASGALKLVPDAALNPIRTIEANLNDPAWLAGKPRKYRAGQAVRLIDGAWRGLIATVDSLRDGQRIVVDIGGVLGHVELGEEHVTPA</sequence>
<dbReference type="RefSeq" id="WP_111355236.1">
    <property type="nucleotide sequence ID" value="NZ_NHSK01000074.1"/>
</dbReference>
<evidence type="ECO:0000256" key="1">
    <source>
        <dbReference type="ARBA" id="ARBA00023163"/>
    </source>
</evidence>
<dbReference type="Gene3D" id="3.30.70.940">
    <property type="entry name" value="NusG, N-terminal domain"/>
    <property type="match status" value="1"/>
</dbReference>
<dbReference type="OrthoDB" id="7960898at2"/>
<evidence type="ECO:0000259" key="2">
    <source>
        <dbReference type="Pfam" id="PF02357"/>
    </source>
</evidence>
<dbReference type="InterPro" id="IPR036735">
    <property type="entry name" value="NGN_dom_sf"/>
</dbReference>
<organism evidence="3 4">
    <name type="scientific">Rhodoplanes elegans</name>
    <dbReference type="NCBI Taxonomy" id="29408"/>
    <lineage>
        <taxon>Bacteria</taxon>
        <taxon>Pseudomonadati</taxon>
        <taxon>Pseudomonadota</taxon>
        <taxon>Alphaproteobacteria</taxon>
        <taxon>Hyphomicrobiales</taxon>
        <taxon>Nitrobacteraceae</taxon>
        <taxon>Rhodoplanes</taxon>
    </lineage>
</organism>
<keyword evidence="1" id="KW-0804">Transcription</keyword>
<gene>
    <name evidence="3" type="ORF">CH338_01315</name>
</gene>
<keyword evidence="4" id="KW-1185">Reference proteome</keyword>
<reference evidence="3 4" key="1">
    <citation type="submission" date="2017-07" db="EMBL/GenBank/DDBJ databases">
        <title>Draft Genome Sequences of Select Purple Nonsulfur Bacteria.</title>
        <authorList>
            <person name="Lasarre B."/>
            <person name="Mckinlay J.B."/>
        </authorList>
    </citation>
    <scope>NUCLEOTIDE SEQUENCE [LARGE SCALE GENOMIC DNA]</scope>
    <source>
        <strain evidence="3 4">DSM 11907</strain>
    </source>
</reference>
<accession>A0A327KSS3</accession>
<dbReference type="InterPro" id="IPR006645">
    <property type="entry name" value="NGN-like_dom"/>
</dbReference>
<proteinExistence type="predicted"/>
<evidence type="ECO:0000313" key="3">
    <source>
        <dbReference type="EMBL" id="RAI41970.1"/>
    </source>
</evidence>
<dbReference type="GO" id="GO:0006354">
    <property type="term" value="P:DNA-templated transcription elongation"/>
    <property type="evidence" value="ECO:0007669"/>
    <property type="project" value="InterPro"/>
</dbReference>
<evidence type="ECO:0000313" key="4">
    <source>
        <dbReference type="Proteomes" id="UP000248863"/>
    </source>
</evidence>
<dbReference type="Proteomes" id="UP000248863">
    <property type="component" value="Unassembled WGS sequence"/>
</dbReference>
<feature type="domain" description="NusG-like N-terminal" evidence="2">
    <location>
        <begin position="25"/>
        <end position="97"/>
    </location>
</feature>
<dbReference type="SUPFAM" id="SSF82679">
    <property type="entry name" value="N-utilization substance G protein NusG, N-terminal domain"/>
    <property type="match status" value="1"/>
</dbReference>
<protein>
    <recommendedName>
        <fullName evidence="2">NusG-like N-terminal domain-containing protein</fullName>
    </recommendedName>
</protein>
<dbReference type="EMBL" id="NPEU01000006">
    <property type="protein sequence ID" value="RAI41970.1"/>
    <property type="molecule type" value="Genomic_DNA"/>
</dbReference>
<dbReference type="Pfam" id="PF02357">
    <property type="entry name" value="NusG"/>
    <property type="match status" value="1"/>
</dbReference>
<comment type="caution">
    <text evidence="3">The sequence shown here is derived from an EMBL/GenBank/DDBJ whole genome shotgun (WGS) entry which is preliminary data.</text>
</comment>
<dbReference type="AlphaFoldDB" id="A0A327KSS3"/>